<dbReference type="GeneID" id="8246808"/>
<evidence type="ECO:0000259" key="6">
    <source>
        <dbReference type="Pfam" id="PF00588"/>
    </source>
</evidence>
<dbReference type="InterPro" id="IPR004384">
    <property type="entry name" value="RNA_MeTrfase_TrmJ/LasT"/>
</dbReference>
<keyword evidence="2" id="KW-0489">Methyltransferase</keyword>
<dbReference type="PANTHER" id="PTHR42786">
    <property type="entry name" value="TRNA/RRNA METHYLTRANSFERASE"/>
    <property type="match status" value="1"/>
</dbReference>
<dbReference type="InParanoid" id="C1FHA7"/>
<dbReference type="Proteomes" id="UP000002009">
    <property type="component" value="Chromosome 10"/>
</dbReference>
<dbReference type="InterPro" id="IPR029026">
    <property type="entry name" value="tRNA_m1G_MTases_N"/>
</dbReference>
<dbReference type="Pfam" id="PF00588">
    <property type="entry name" value="SpoU_methylase"/>
    <property type="match status" value="1"/>
</dbReference>
<feature type="region of interest" description="Disordered" evidence="5">
    <location>
        <begin position="282"/>
        <end position="312"/>
    </location>
</feature>
<dbReference type="RefSeq" id="XP_002508809.1">
    <property type="nucleotide sequence ID" value="XM_002508763.1"/>
</dbReference>
<dbReference type="CDD" id="cd18098">
    <property type="entry name" value="SpoU-like"/>
    <property type="match status" value="1"/>
</dbReference>
<dbReference type="eggNOG" id="ENOG502S173">
    <property type="taxonomic scope" value="Eukaryota"/>
</dbReference>
<dbReference type="InterPro" id="IPR029028">
    <property type="entry name" value="Alpha/beta_knot_MTases"/>
</dbReference>
<dbReference type="EMBL" id="CP001576">
    <property type="protein sequence ID" value="ACO70067.1"/>
    <property type="molecule type" value="Genomic_DNA"/>
</dbReference>
<evidence type="ECO:0000256" key="5">
    <source>
        <dbReference type="SAM" id="MobiDB-lite"/>
    </source>
</evidence>
<keyword evidence="3" id="KW-0808">Transferase</keyword>
<feature type="domain" description="tRNA/rRNA methyltransferase SpoU type" evidence="6">
    <location>
        <begin position="142"/>
        <end position="270"/>
    </location>
</feature>
<gene>
    <name evidence="7" type="ORF">MICPUN_62017</name>
</gene>
<keyword evidence="8" id="KW-1185">Reference proteome</keyword>
<keyword evidence="4" id="KW-0949">S-adenosyl-L-methionine</keyword>
<dbReference type="PANTHER" id="PTHR42786:SF6">
    <property type="entry name" value="TRNA_RRNA METHYLTRANSFERASE SPOU TYPE DOMAIN-CONTAINING PROTEIN"/>
    <property type="match status" value="1"/>
</dbReference>
<protein>
    <recommendedName>
        <fullName evidence="6">tRNA/rRNA methyltransferase SpoU type domain-containing protein</fullName>
    </recommendedName>
</protein>
<dbReference type="InterPro" id="IPR001537">
    <property type="entry name" value="SpoU_MeTrfase"/>
</dbReference>
<dbReference type="Gene3D" id="3.40.1280.10">
    <property type="match status" value="1"/>
</dbReference>
<comment type="similarity">
    <text evidence="1">Belongs to the class IV-like SAM-binding methyltransferase superfamily. RNA methyltransferase TrmH family.</text>
</comment>
<name>C1FHA7_MICCC</name>
<dbReference type="AlphaFoldDB" id="C1FHA7"/>
<dbReference type="GO" id="GO:0002128">
    <property type="term" value="P:tRNA nucleoside ribose methylation"/>
    <property type="evidence" value="ECO:0007669"/>
    <property type="project" value="TreeGrafter"/>
</dbReference>
<reference evidence="7 8" key="1">
    <citation type="journal article" date="2009" name="Science">
        <title>Green evolution and dynamic adaptations revealed by genomes of the marine picoeukaryotes Micromonas.</title>
        <authorList>
            <person name="Worden A.Z."/>
            <person name="Lee J.H."/>
            <person name="Mock T."/>
            <person name="Rouze P."/>
            <person name="Simmons M.P."/>
            <person name="Aerts A.L."/>
            <person name="Allen A.E."/>
            <person name="Cuvelier M.L."/>
            <person name="Derelle E."/>
            <person name="Everett M.V."/>
            <person name="Foulon E."/>
            <person name="Grimwood J."/>
            <person name="Gundlach H."/>
            <person name="Henrissat B."/>
            <person name="Napoli C."/>
            <person name="McDonald S.M."/>
            <person name="Parker M.S."/>
            <person name="Rombauts S."/>
            <person name="Salamov A."/>
            <person name="Von Dassow P."/>
            <person name="Badger J.H."/>
            <person name="Coutinho P.M."/>
            <person name="Demir E."/>
            <person name="Dubchak I."/>
            <person name="Gentemann C."/>
            <person name="Eikrem W."/>
            <person name="Gready J.E."/>
            <person name="John U."/>
            <person name="Lanier W."/>
            <person name="Lindquist E.A."/>
            <person name="Lucas S."/>
            <person name="Mayer K.F."/>
            <person name="Moreau H."/>
            <person name="Not F."/>
            <person name="Otillar R."/>
            <person name="Panaud O."/>
            <person name="Pangilinan J."/>
            <person name="Paulsen I."/>
            <person name="Piegu B."/>
            <person name="Poliakov A."/>
            <person name="Robbens S."/>
            <person name="Schmutz J."/>
            <person name="Toulza E."/>
            <person name="Wyss T."/>
            <person name="Zelensky A."/>
            <person name="Zhou K."/>
            <person name="Armbrust E.V."/>
            <person name="Bhattacharya D."/>
            <person name="Goodenough U.W."/>
            <person name="Van de Peer Y."/>
            <person name="Grigoriev I.V."/>
        </authorList>
    </citation>
    <scope>NUCLEOTIDE SEQUENCE [LARGE SCALE GENOMIC DNA]</scope>
    <source>
        <strain evidence="8">RCC299 / NOUM17</strain>
    </source>
</reference>
<dbReference type="KEGG" id="mis:MICPUN_62017"/>
<evidence type="ECO:0000313" key="8">
    <source>
        <dbReference type="Proteomes" id="UP000002009"/>
    </source>
</evidence>
<dbReference type="OMA" id="NQGTLWR"/>
<organism evidence="7 8">
    <name type="scientific">Micromonas commoda (strain RCC299 / NOUM17 / CCMP2709)</name>
    <name type="common">Picoplanktonic green alga</name>
    <dbReference type="NCBI Taxonomy" id="296587"/>
    <lineage>
        <taxon>Eukaryota</taxon>
        <taxon>Viridiplantae</taxon>
        <taxon>Chlorophyta</taxon>
        <taxon>Mamiellophyceae</taxon>
        <taxon>Mamiellales</taxon>
        <taxon>Mamiellaceae</taxon>
        <taxon>Micromonas</taxon>
    </lineage>
</organism>
<evidence type="ECO:0000256" key="4">
    <source>
        <dbReference type="ARBA" id="ARBA00022691"/>
    </source>
</evidence>
<proteinExistence type="inferred from homology"/>
<evidence type="ECO:0000313" key="7">
    <source>
        <dbReference type="EMBL" id="ACO70067.1"/>
    </source>
</evidence>
<evidence type="ECO:0000256" key="3">
    <source>
        <dbReference type="ARBA" id="ARBA00022679"/>
    </source>
</evidence>
<dbReference type="STRING" id="296587.C1FHA7"/>
<sequence>MSAPSTSERNALRYFYPGSTARNGNLVFLAPGVRSLTGADAGELLSLDGVDLSRWRARYQHDEYEGWAAVQDDTALEFRGDRRTLDLSLERRADPLERRAPLSSPERIPGLENIETRARGVVVPAPGDESRDGYFGIGIVGGKNEANQGTLWRSAYQLGAAFTYTVGARFEKSSSDTTKTWTNLPMYSHDNWNAFAASAPYDAAWVAVEMGGAPLATFHHPDRAVYVLGSEDNGLNSSVLRACAHVVELPAEVGRGASFNVAVAGSLVMYDRLVKRRKGRGGVVGGGVDERNSLPGGRVGVDSAKPVRGGGT</sequence>
<dbReference type="GO" id="GO:0003723">
    <property type="term" value="F:RNA binding"/>
    <property type="evidence" value="ECO:0007669"/>
    <property type="project" value="InterPro"/>
</dbReference>
<dbReference type="GO" id="GO:0005829">
    <property type="term" value="C:cytosol"/>
    <property type="evidence" value="ECO:0007669"/>
    <property type="project" value="TreeGrafter"/>
</dbReference>
<evidence type="ECO:0000256" key="2">
    <source>
        <dbReference type="ARBA" id="ARBA00022603"/>
    </source>
</evidence>
<accession>C1FHA7</accession>
<evidence type="ECO:0000256" key="1">
    <source>
        <dbReference type="ARBA" id="ARBA00007228"/>
    </source>
</evidence>
<dbReference type="SUPFAM" id="SSF75217">
    <property type="entry name" value="alpha/beta knot"/>
    <property type="match status" value="1"/>
</dbReference>
<dbReference type="GO" id="GO:0008173">
    <property type="term" value="F:RNA methyltransferase activity"/>
    <property type="evidence" value="ECO:0007669"/>
    <property type="project" value="InterPro"/>
</dbReference>
<dbReference type="OrthoDB" id="497832at2759"/>